<dbReference type="EMBL" id="FNLN01000014">
    <property type="protein sequence ID" value="SDT97333.1"/>
    <property type="molecule type" value="Genomic_DNA"/>
</dbReference>
<dbReference type="SUPFAM" id="SSF53098">
    <property type="entry name" value="Ribonuclease H-like"/>
    <property type="match status" value="1"/>
</dbReference>
<name>A0A1H2EQV7_9PROT</name>
<reference evidence="3" key="1">
    <citation type="submission" date="2016-10" db="EMBL/GenBank/DDBJ databases">
        <authorList>
            <person name="Varghese N."/>
            <person name="Submissions S."/>
        </authorList>
    </citation>
    <scope>NUCLEOTIDE SEQUENCE [LARGE SCALE GENOMIC DNA]</scope>
    <source>
        <strain evidence="3">Nm10</strain>
    </source>
</reference>
<evidence type="ECO:0000313" key="2">
    <source>
        <dbReference type="EMBL" id="SDT97333.1"/>
    </source>
</evidence>
<gene>
    <name evidence="2" type="ORF">SAMN05216406_11477</name>
</gene>
<keyword evidence="3" id="KW-1185">Reference proteome</keyword>
<protein>
    <submittedName>
        <fullName evidence="2">Exodeoxyribonuclease X</fullName>
    </submittedName>
</protein>
<dbReference type="Pfam" id="PF00929">
    <property type="entry name" value="RNase_T"/>
    <property type="match status" value="1"/>
</dbReference>
<dbReference type="KEGG" id="nur:ATY38_11975"/>
<accession>A0A1H2EQV7</accession>
<dbReference type="InterPro" id="IPR013520">
    <property type="entry name" value="Ribonucl_H"/>
</dbReference>
<dbReference type="InterPro" id="IPR036397">
    <property type="entry name" value="RNaseH_sf"/>
</dbReference>
<dbReference type="Gene3D" id="3.30.420.10">
    <property type="entry name" value="Ribonuclease H-like superfamily/Ribonuclease H"/>
    <property type="match status" value="1"/>
</dbReference>
<dbReference type="SMART" id="SM00479">
    <property type="entry name" value="EXOIII"/>
    <property type="match status" value="1"/>
</dbReference>
<sequence length="225" mass="26194">MSKVIVFDTETTGIDDPEIIEAAWVNAPTSIEYIDSEFEYWEEFHKRYKPSKPISLSAMAIHHIMDEDLIACDPSDSFNLPDDIDYLIGHNVDFDWKASGSPVVNRICTLALSRYLWPDLPAHNQSAMLYFLEREKARELLRGKAHSAKDDVRNCIIILNHIFRKIGNIHTWEELWEISEIARIPTRMAFGKHKGMEIKDVPSDYKRWLMRQPDTDQYLLKALQS</sequence>
<dbReference type="RefSeq" id="WP_062559503.1">
    <property type="nucleotide sequence ID" value="NZ_CP013341.1"/>
</dbReference>
<dbReference type="GO" id="GO:0004527">
    <property type="term" value="F:exonuclease activity"/>
    <property type="evidence" value="ECO:0007669"/>
    <property type="project" value="UniProtKB-ARBA"/>
</dbReference>
<organism evidence="2 3">
    <name type="scientific">Nitrosomonas ureae</name>
    <dbReference type="NCBI Taxonomy" id="44577"/>
    <lineage>
        <taxon>Bacteria</taxon>
        <taxon>Pseudomonadati</taxon>
        <taxon>Pseudomonadota</taxon>
        <taxon>Betaproteobacteria</taxon>
        <taxon>Nitrosomonadales</taxon>
        <taxon>Nitrosomonadaceae</taxon>
        <taxon>Nitrosomonas</taxon>
    </lineage>
</organism>
<proteinExistence type="predicted"/>
<dbReference type="Proteomes" id="UP000182882">
    <property type="component" value="Unassembled WGS sequence"/>
</dbReference>
<dbReference type="CDD" id="cd06127">
    <property type="entry name" value="DEDDh"/>
    <property type="match status" value="1"/>
</dbReference>
<feature type="domain" description="Exonuclease" evidence="1">
    <location>
        <begin position="3"/>
        <end position="168"/>
    </location>
</feature>
<dbReference type="AlphaFoldDB" id="A0A1H2EQV7"/>
<evidence type="ECO:0000259" key="1">
    <source>
        <dbReference type="SMART" id="SM00479"/>
    </source>
</evidence>
<dbReference type="GO" id="GO:0006259">
    <property type="term" value="P:DNA metabolic process"/>
    <property type="evidence" value="ECO:0007669"/>
    <property type="project" value="UniProtKB-ARBA"/>
</dbReference>
<evidence type="ECO:0000313" key="3">
    <source>
        <dbReference type="Proteomes" id="UP000182882"/>
    </source>
</evidence>
<dbReference type="GO" id="GO:0003676">
    <property type="term" value="F:nucleic acid binding"/>
    <property type="evidence" value="ECO:0007669"/>
    <property type="project" value="InterPro"/>
</dbReference>
<dbReference type="InterPro" id="IPR012337">
    <property type="entry name" value="RNaseH-like_sf"/>
</dbReference>